<evidence type="ECO:0000313" key="2">
    <source>
        <dbReference type="EMBL" id="TQE07955.1"/>
    </source>
</evidence>
<accession>A0A540NA91</accession>
<comment type="caution">
    <text evidence="2">The sequence shown here is derived from an EMBL/GenBank/DDBJ whole genome shotgun (WGS) entry which is preliminary data.</text>
</comment>
<organism evidence="2 3">
    <name type="scientific">Malus baccata</name>
    <name type="common">Siberian crab apple</name>
    <name type="synonym">Pyrus baccata</name>
    <dbReference type="NCBI Taxonomy" id="106549"/>
    <lineage>
        <taxon>Eukaryota</taxon>
        <taxon>Viridiplantae</taxon>
        <taxon>Streptophyta</taxon>
        <taxon>Embryophyta</taxon>
        <taxon>Tracheophyta</taxon>
        <taxon>Spermatophyta</taxon>
        <taxon>Magnoliopsida</taxon>
        <taxon>eudicotyledons</taxon>
        <taxon>Gunneridae</taxon>
        <taxon>Pentapetalae</taxon>
        <taxon>rosids</taxon>
        <taxon>fabids</taxon>
        <taxon>Rosales</taxon>
        <taxon>Rosaceae</taxon>
        <taxon>Amygdaloideae</taxon>
        <taxon>Maleae</taxon>
        <taxon>Malus</taxon>
    </lineage>
</organism>
<dbReference type="AlphaFoldDB" id="A0A540NA91"/>
<reference evidence="2 3" key="1">
    <citation type="journal article" date="2019" name="G3 (Bethesda)">
        <title>Sequencing of a Wild Apple (Malus baccata) Genome Unravels the Differences Between Cultivated and Wild Apple Species Regarding Disease Resistance and Cold Tolerance.</title>
        <authorList>
            <person name="Chen X."/>
        </authorList>
    </citation>
    <scope>NUCLEOTIDE SEQUENCE [LARGE SCALE GENOMIC DNA]</scope>
    <source>
        <strain evidence="3">cv. Shandingzi</strain>
        <tissue evidence="2">Leaves</tissue>
    </source>
</reference>
<dbReference type="Proteomes" id="UP000315295">
    <property type="component" value="Unassembled WGS sequence"/>
</dbReference>
<proteinExistence type="predicted"/>
<sequence>MNNPENKNLLPGMEKLNFIPNKGGSNDIIKNNPKPYFFTRTDSAQREQQHELLHADFRIIKYSIVCHCHTFLKQHKLAVSIHYSTCLLPPVLLKLQLPSLQVKAAGLSVFMLLFELLNKMSTSWRHKCLLFTLVVSFIVLSEASRLPNWDQMLPKKLPTPSSSPSKGTNSAKNSSSNALEAHRNVPSSDGKV</sequence>
<dbReference type="EMBL" id="VIEB01000078">
    <property type="protein sequence ID" value="TQE07955.1"/>
    <property type="molecule type" value="Genomic_DNA"/>
</dbReference>
<gene>
    <name evidence="2" type="ORF">C1H46_006488</name>
</gene>
<evidence type="ECO:0000256" key="1">
    <source>
        <dbReference type="SAM" id="MobiDB-lite"/>
    </source>
</evidence>
<evidence type="ECO:0000313" key="3">
    <source>
        <dbReference type="Proteomes" id="UP000315295"/>
    </source>
</evidence>
<feature type="compositionally biased region" description="Polar residues" evidence="1">
    <location>
        <begin position="167"/>
        <end position="178"/>
    </location>
</feature>
<keyword evidence="3" id="KW-1185">Reference proteome</keyword>
<feature type="region of interest" description="Disordered" evidence="1">
    <location>
        <begin position="153"/>
        <end position="192"/>
    </location>
</feature>
<feature type="compositionally biased region" description="Low complexity" evidence="1">
    <location>
        <begin position="154"/>
        <end position="166"/>
    </location>
</feature>
<name>A0A540NA91_MALBA</name>
<protein>
    <submittedName>
        <fullName evidence="2">Uncharacterized protein</fullName>
    </submittedName>
</protein>